<evidence type="ECO:0000256" key="2">
    <source>
        <dbReference type="SAM" id="Phobius"/>
    </source>
</evidence>
<comment type="caution">
    <text evidence="4">The sequence shown here is derived from an EMBL/GenBank/DDBJ whole genome shotgun (WGS) entry which is preliminary data.</text>
</comment>
<evidence type="ECO:0000313" key="5">
    <source>
        <dbReference type="Proteomes" id="UP000620104"/>
    </source>
</evidence>
<evidence type="ECO:0000313" key="4">
    <source>
        <dbReference type="EMBL" id="GHJ90426.1"/>
    </source>
</evidence>
<feature type="compositionally biased region" description="Polar residues" evidence="1">
    <location>
        <begin position="393"/>
        <end position="402"/>
    </location>
</feature>
<sequence length="557" mass="57215">MRIFAITSPLVVLCLLSTSVSALQYYISNPAQCQPLNLTWSDARGTLHLLLMPVTYSDQGFIQNITLPPTATSPYLFDNFTQPAGLDFMAVMWDDEGYPGTGVTNVLTVGSSDDTSCLRAPGSVLPDFFFYTSTDNPGQCSNVDITWQANYTPPAHIVGMIPGGDIWNIHTIGGAGETAYTWRVDVKEGTRMVLTMPDAGPIGTGGSTGLWTIGGGDSSCLTGDSPASITSSATSSQTSGASATASVSGVGGGGGRPGSTSGAGQANDSGSDPGSGDGKSKTNVGAIVGGVVGGVAALLIILLLALCLLRRRRRRSRQHSAQNMFGTTPAAAARGTGIFDRSRRNTPATMDLLGAGEEPQGGRASQEYLHNANDDSPGSYEPQPYLGGYAAPPTSSGFPGTRTSHESAPMSETTTSRSGAGGAAAVHRQSFGMSDFGTLAAASSEGNRMSSMGESITTGGSPQLAAGQLPIAAMYPSPTSQSSPGRGAAARSNSTRKRRAGAGLGPDGRPATRFVLHQDAGEIEDAGPNDEGDVVEMPPRYDQLRPGAKASSENLNS</sequence>
<dbReference type="AlphaFoldDB" id="A0A8H3U0L8"/>
<keyword evidence="2" id="KW-0812">Transmembrane</keyword>
<dbReference type="Proteomes" id="UP000620104">
    <property type="component" value="Unassembled WGS sequence"/>
</dbReference>
<feature type="compositionally biased region" description="Polar residues" evidence="1">
    <location>
        <begin position="445"/>
        <end position="461"/>
    </location>
</feature>
<feature type="compositionally biased region" description="Low complexity" evidence="1">
    <location>
        <begin position="225"/>
        <end position="248"/>
    </location>
</feature>
<proteinExistence type="predicted"/>
<feature type="compositionally biased region" description="Low complexity" evidence="1">
    <location>
        <begin position="258"/>
        <end position="274"/>
    </location>
</feature>
<accession>A0A8H3U0L8</accession>
<keyword evidence="3" id="KW-0732">Signal</keyword>
<feature type="region of interest" description="Disordered" evidence="1">
    <location>
        <begin position="445"/>
        <end position="464"/>
    </location>
</feature>
<feature type="region of interest" description="Disordered" evidence="1">
    <location>
        <begin position="355"/>
        <end position="425"/>
    </location>
</feature>
<feature type="region of interest" description="Disordered" evidence="1">
    <location>
        <begin position="224"/>
        <end position="279"/>
    </location>
</feature>
<dbReference type="EMBL" id="BLZA01000058">
    <property type="protein sequence ID" value="GHJ90426.1"/>
    <property type="molecule type" value="Genomic_DNA"/>
</dbReference>
<gene>
    <name evidence="4" type="ORF">NliqN6_6828</name>
</gene>
<keyword evidence="2" id="KW-1133">Transmembrane helix</keyword>
<reference evidence="4" key="1">
    <citation type="submission" date="2020-07" db="EMBL/GenBank/DDBJ databases">
        <title>Draft Genome Sequence of a Deep-Sea Yeast, Naganishia (Cryptococcus) liquefaciens strain N6.</title>
        <authorList>
            <person name="Han Y.W."/>
            <person name="Kajitani R."/>
            <person name="Morimoto H."/>
            <person name="Parhat M."/>
            <person name="Tsubouchi H."/>
            <person name="Bakenova O."/>
            <person name="Ogata M."/>
            <person name="Argunhan B."/>
            <person name="Aoki R."/>
            <person name="Kajiwara S."/>
            <person name="Itoh T."/>
            <person name="Iwasaki H."/>
        </authorList>
    </citation>
    <scope>NUCLEOTIDE SEQUENCE</scope>
    <source>
        <strain evidence="4">N6</strain>
    </source>
</reference>
<evidence type="ECO:0000256" key="3">
    <source>
        <dbReference type="SAM" id="SignalP"/>
    </source>
</evidence>
<keyword evidence="5" id="KW-1185">Reference proteome</keyword>
<feature type="transmembrane region" description="Helical" evidence="2">
    <location>
        <begin position="284"/>
        <end position="309"/>
    </location>
</feature>
<feature type="signal peptide" evidence="3">
    <location>
        <begin position="1"/>
        <end position="22"/>
    </location>
</feature>
<name>A0A8H3U0L8_9TREE</name>
<dbReference type="OrthoDB" id="2591431at2759"/>
<feature type="compositionally biased region" description="Acidic residues" evidence="1">
    <location>
        <begin position="521"/>
        <end position="534"/>
    </location>
</feature>
<feature type="region of interest" description="Disordered" evidence="1">
    <location>
        <begin position="474"/>
        <end position="557"/>
    </location>
</feature>
<evidence type="ECO:0000256" key="1">
    <source>
        <dbReference type="SAM" id="MobiDB-lite"/>
    </source>
</evidence>
<keyword evidence="2" id="KW-0472">Membrane</keyword>
<organism evidence="4 5">
    <name type="scientific">Naganishia liquefaciens</name>
    <dbReference type="NCBI Taxonomy" id="104408"/>
    <lineage>
        <taxon>Eukaryota</taxon>
        <taxon>Fungi</taxon>
        <taxon>Dikarya</taxon>
        <taxon>Basidiomycota</taxon>
        <taxon>Agaricomycotina</taxon>
        <taxon>Tremellomycetes</taxon>
        <taxon>Filobasidiales</taxon>
        <taxon>Filobasidiaceae</taxon>
        <taxon>Naganishia</taxon>
    </lineage>
</organism>
<feature type="chain" id="PRO_5033990307" evidence="3">
    <location>
        <begin position="23"/>
        <end position="557"/>
    </location>
</feature>
<protein>
    <submittedName>
        <fullName evidence="4">Uncharacterized protein</fullName>
    </submittedName>
</protein>